<evidence type="ECO:0000313" key="3">
    <source>
        <dbReference type="Proteomes" id="UP000077173"/>
    </source>
</evidence>
<dbReference type="RefSeq" id="WP_063682086.1">
    <property type="nucleotide sequence ID" value="NZ_LSEF01000121.1"/>
</dbReference>
<dbReference type="EMBL" id="LSEF01000121">
    <property type="protein sequence ID" value="OAF06579.1"/>
    <property type="molecule type" value="Genomic_DNA"/>
</dbReference>
<keyword evidence="1" id="KW-0812">Transmembrane</keyword>
<dbReference type="Proteomes" id="UP000077173">
    <property type="component" value="Unassembled WGS sequence"/>
</dbReference>
<evidence type="ECO:0000256" key="1">
    <source>
        <dbReference type="SAM" id="Phobius"/>
    </source>
</evidence>
<dbReference type="PANTHER" id="PTHR40278:SF1">
    <property type="entry name" value="DNA UTILIZATION PROTEIN HOFN"/>
    <property type="match status" value="1"/>
</dbReference>
<evidence type="ECO:0008006" key="4">
    <source>
        <dbReference type="Google" id="ProtNLM"/>
    </source>
</evidence>
<comment type="caution">
    <text evidence="2">The sequence shown here is derived from an EMBL/GenBank/DDBJ whole genome shotgun (WGS) entry which is preliminary data.</text>
</comment>
<dbReference type="Pfam" id="PF05137">
    <property type="entry name" value="PilN"/>
    <property type="match status" value="1"/>
</dbReference>
<keyword evidence="1" id="KW-0472">Membrane</keyword>
<dbReference type="InterPro" id="IPR052534">
    <property type="entry name" value="Extracell_DNA_Util/SecSys_Comp"/>
</dbReference>
<keyword evidence="1" id="KW-1133">Transmembrane helix</keyword>
<evidence type="ECO:0000313" key="2">
    <source>
        <dbReference type="EMBL" id="OAF06579.1"/>
    </source>
</evidence>
<dbReference type="AlphaFoldDB" id="A0A176YJL5"/>
<reference evidence="2 3" key="1">
    <citation type="submission" date="2016-02" db="EMBL/GenBank/DDBJ databases">
        <title>Draft genome sequence of the strain BR 10247T Bradyrhizobium neotropicale isolated from nodules of Centrolobium paraense.</title>
        <authorList>
            <person name="Simoes-Araujo J.L."/>
            <person name="Barauna A.C."/>
            <person name="Silva K."/>
            <person name="Zilli J.E."/>
        </authorList>
    </citation>
    <scope>NUCLEOTIDE SEQUENCE [LARGE SCALE GENOMIC DNA]</scope>
    <source>
        <strain evidence="2 3">BR 10247</strain>
    </source>
</reference>
<sequence>MSIPNQIATALSLWIDTVARTVTARLDRARGARQIAISEDDEGVLTLRLVSKASKDADLPSCRIPLVEGTIGEPLPAEWSAAMKGAMVDLALRPSRFVFRPLELPGRAVEFLDGIIRAQIDRLTPWSPGDAVFHWTSPQATADDHVELTVVATARAAVTSLGQAVLDLGAAAVEISTVAPNVERIAVYNQRLGGQAGSSRLRFALIAVLATTGVLAMLSIGLGGIISDSYDSQQQQIQRRIAERRAIARGSQGGPGGSALELLARRKHTMPSAVVTLEELSGLLPDHTYATELRMEGDKLQISGLTHDAPSLIQILEQSPHFASAGFFAPTTRAANEPGERFHIEARIKPQFGSGT</sequence>
<keyword evidence="3" id="KW-1185">Reference proteome</keyword>
<dbReference type="PANTHER" id="PTHR40278">
    <property type="entry name" value="DNA UTILIZATION PROTEIN HOFN"/>
    <property type="match status" value="1"/>
</dbReference>
<dbReference type="InterPro" id="IPR007813">
    <property type="entry name" value="PilN"/>
</dbReference>
<protein>
    <recommendedName>
        <fullName evidence="4">Fimbrial assembly protein</fullName>
    </recommendedName>
</protein>
<gene>
    <name evidence="2" type="ORF">AXW67_31890</name>
</gene>
<dbReference type="GeneID" id="32582400"/>
<name>A0A176YJL5_9BRAD</name>
<organism evidence="2 3">
    <name type="scientific">Bradyrhizobium neotropicale</name>
    <dbReference type="NCBI Taxonomy" id="1497615"/>
    <lineage>
        <taxon>Bacteria</taxon>
        <taxon>Pseudomonadati</taxon>
        <taxon>Pseudomonadota</taxon>
        <taxon>Alphaproteobacteria</taxon>
        <taxon>Hyphomicrobiales</taxon>
        <taxon>Nitrobacteraceae</taxon>
        <taxon>Bradyrhizobium</taxon>
    </lineage>
</organism>
<proteinExistence type="predicted"/>
<accession>A0A176YJL5</accession>
<feature type="transmembrane region" description="Helical" evidence="1">
    <location>
        <begin position="203"/>
        <end position="226"/>
    </location>
</feature>